<evidence type="ECO:0000256" key="1">
    <source>
        <dbReference type="SAM" id="Phobius"/>
    </source>
</evidence>
<reference evidence="2 3" key="2">
    <citation type="submission" date="2018-11" db="EMBL/GenBank/DDBJ databases">
        <authorList>
            <consortium name="Pathogen Informatics"/>
        </authorList>
    </citation>
    <scope>NUCLEOTIDE SEQUENCE [LARGE SCALE GENOMIC DNA]</scope>
</reference>
<sequence>MVVRAKNRSGYVFLQRTAMGLQYLSNIETNETEHPYYVVSLYSRIVLDLTPFAADRALRLRRNTSLIPQYRVKTWSEVCCSPHPGPMLSQKRLFIDQPLMLINFLWNLLLLGLAIRNGENDRNPPVH</sequence>
<evidence type="ECO:0000313" key="3">
    <source>
        <dbReference type="Proteomes" id="UP000271098"/>
    </source>
</evidence>
<evidence type="ECO:0000313" key="4">
    <source>
        <dbReference type="WBParaSite" id="GPUH_0000374501-mRNA-1"/>
    </source>
</evidence>
<dbReference type="Proteomes" id="UP000271098">
    <property type="component" value="Unassembled WGS sequence"/>
</dbReference>
<feature type="transmembrane region" description="Helical" evidence="1">
    <location>
        <begin position="93"/>
        <end position="115"/>
    </location>
</feature>
<dbReference type="AlphaFoldDB" id="A0A183D4U7"/>
<dbReference type="EMBL" id="UYRT01006572">
    <property type="protein sequence ID" value="VDK40762.1"/>
    <property type="molecule type" value="Genomic_DNA"/>
</dbReference>
<evidence type="ECO:0000313" key="2">
    <source>
        <dbReference type="EMBL" id="VDK40762.1"/>
    </source>
</evidence>
<protein>
    <submittedName>
        <fullName evidence="2 4">Uncharacterized protein</fullName>
    </submittedName>
</protein>
<keyword evidence="1" id="KW-0812">Transmembrane</keyword>
<gene>
    <name evidence="2" type="ORF">GPUH_LOCUS3738</name>
</gene>
<name>A0A183D4U7_9BILA</name>
<keyword evidence="3" id="KW-1185">Reference proteome</keyword>
<reference evidence="4" key="1">
    <citation type="submission" date="2016-06" db="UniProtKB">
        <authorList>
            <consortium name="WormBaseParasite"/>
        </authorList>
    </citation>
    <scope>IDENTIFICATION</scope>
</reference>
<dbReference type="WBParaSite" id="GPUH_0000374501-mRNA-1">
    <property type="protein sequence ID" value="GPUH_0000374501-mRNA-1"/>
    <property type="gene ID" value="GPUH_0000374501"/>
</dbReference>
<proteinExistence type="predicted"/>
<keyword evidence="1" id="KW-1133">Transmembrane helix</keyword>
<accession>A0A183D4U7</accession>
<keyword evidence="1" id="KW-0472">Membrane</keyword>
<organism evidence="4">
    <name type="scientific">Gongylonema pulchrum</name>
    <dbReference type="NCBI Taxonomy" id="637853"/>
    <lineage>
        <taxon>Eukaryota</taxon>
        <taxon>Metazoa</taxon>
        <taxon>Ecdysozoa</taxon>
        <taxon>Nematoda</taxon>
        <taxon>Chromadorea</taxon>
        <taxon>Rhabditida</taxon>
        <taxon>Spirurina</taxon>
        <taxon>Spiruromorpha</taxon>
        <taxon>Spiruroidea</taxon>
        <taxon>Gongylonematidae</taxon>
        <taxon>Gongylonema</taxon>
    </lineage>
</organism>